<proteinExistence type="predicted"/>
<feature type="non-terminal residue" evidence="3">
    <location>
        <position position="593"/>
    </location>
</feature>
<evidence type="ECO:0000256" key="2">
    <source>
        <dbReference type="SAM" id="SignalP"/>
    </source>
</evidence>
<dbReference type="EMBL" id="JAAGBB010000034">
    <property type="protein sequence ID" value="MBR0667430.1"/>
    <property type="molecule type" value="Genomic_DNA"/>
</dbReference>
<gene>
    <name evidence="3" type="ORF">GXW71_23945</name>
</gene>
<keyword evidence="2" id="KW-0732">Signal</keyword>
<protein>
    <submittedName>
        <fullName evidence="3">Uncharacterized protein</fullName>
    </submittedName>
</protein>
<evidence type="ECO:0000256" key="1">
    <source>
        <dbReference type="SAM" id="MobiDB-lite"/>
    </source>
</evidence>
<reference evidence="4" key="1">
    <citation type="journal article" date="2021" name="Syst. Appl. Microbiol.">
        <title>Roseomonas hellenica sp. nov., isolated from roots of wild-growing Alkanna tinctoria.</title>
        <authorList>
            <person name="Rat A."/>
            <person name="Naranjo H.D."/>
            <person name="Lebbe L."/>
            <person name="Cnockaert M."/>
            <person name="Krigas N."/>
            <person name="Grigoriadou K."/>
            <person name="Maloupa E."/>
            <person name="Willems A."/>
        </authorList>
    </citation>
    <scope>NUCLEOTIDE SEQUENCE [LARGE SCALE GENOMIC DNA]</scope>
    <source>
        <strain evidence="4">LMG 31523</strain>
    </source>
</reference>
<dbReference type="Proteomes" id="UP001196870">
    <property type="component" value="Unassembled WGS sequence"/>
</dbReference>
<keyword evidence="4" id="KW-1185">Reference proteome</keyword>
<feature type="region of interest" description="Disordered" evidence="1">
    <location>
        <begin position="573"/>
        <end position="593"/>
    </location>
</feature>
<organism evidence="3 4">
    <name type="scientific">Plastoroseomonas hellenica</name>
    <dbReference type="NCBI Taxonomy" id="2687306"/>
    <lineage>
        <taxon>Bacteria</taxon>
        <taxon>Pseudomonadati</taxon>
        <taxon>Pseudomonadota</taxon>
        <taxon>Alphaproteobacteria</taxon>
        <taxon>Acetobacterales</taxon>
        <taxon>Acetobacteraceae</taxon>
        <taxon>Plastoroseomonas</taxon>
    </lineage>
</organism>
<dbReference type="RefSeq" id="WP_211855209.1">
    <property type="nucleotide sequence ID" value="NZ_JAAGBB010000034.1"/>
</dbReference>
<accession>A0ABS5F4D9</accession>
<feature type="chain" id="PRO_5046425549" evidence="2">
    <location>
        <begin position="24"/>
        <end position="593"/>
    </location>
</feature>
<feature type="signal peptide" evidence="2">
    <location>
        <begin position="1"/>
        <end position="23"/>
    </location>
</feature>
<sequence length="593" mass="61256">MRLSLRLLGACLLLLATTDAALAQPAATPQPAARPVAPPPAARLEAEALAGAISAETLLHIATPGRFAIRAQSTTGTALQLVDMATGPGEMAGVPGAEDGRLDLLLDTGTYKLRLFGAETGAAPVRLSVAPFQDAAGPAPLPAGQAISGALTDLQQRSYWFTVTTQRPVRIEAAGRALRDLRLWREGRDLVAADAVSRRIEPTPGHPLGSQLLTPVLEPGNYRVTAYGGPPVPWADGDAAQPFHLRLDASTALNEGWAAGRIGPFGSEVFEITSQADFFRLTLPEPAAATLIVTTGGARATAGLARDSRDASLLLRPGARQQQRRLAEVQGREGQAFQLRALGAPSQPEGDWRLAEAAGFGGDEMPPTLLLFRQPRNGPFVPLAAVAPRVGPGAAWRARFNLRGASSFLVEVTAPGPIALRTEGVALSASIQLLGQNSPAIPRADGASPTAWDLATGIYLVRLAPPPGAAGILDLTIGPPGLQPPNPAPPLPADPALVLGQHAADPQEPIRLFSGTVPGGRISLLSRPAPLDLATGAAIVTQRSGEALTLPLAPLPATELVVTEIGGAALALRPQPGRSPAEPAQLRIPAPAA</sequence>
<evidence type="ECO:0000313" key="4">
    <source>
        <dbReference type="Proteomes" id="UP001196870"/>
    </source>
</evidence>
<comment type="caution">
    <text evidence="3">The sequence shown here is derived from an EMBL/GenBank/DDBJ whole genome shotgun (WGS) entry which is preliminary data.</text>
</comment>
<evidence type="ECO:0000313" key="3">
    <source>
        <dbReference type="EMBL" id="MBR0667430.1"/>
    </source>
</evidence>
<name>A0ABS5F4D9_9PROT</name>